<dbReference type="Proteomes" id="UP000006461">
    <property type="component" value="Chromosome"/>
</dbReference>
<proteinExistence type="predicted"/>
<name>I4EX42_MODI5</name>
<accession>I4EX42</accession>
<sequence length="39" mass="4351">MTAVSQPVAERLLRDRMGHGWTSCVTERITPRVPLGDLT</sequence>
<organism evidence="1 2">
    <name type="scientific">Modestobacter italicus (strain DSM 44449 / CECT 9708 / BC 501)</name>
    <dbReference type="NCBI Taxonomy" id="2732864"/>
    <lineage>
        <taxon>Bacteria</taxon>
        <taxon>Bacillati</taxon>
        <taxon>Actinomycetota</taxon>
        <taxon>Actinomycetes</taxon>
        <taxon>Geodermatophilales</taxon>
        <taxon>Geodermatophilaceae</taxon>
        <taxon>Modestobacter</taxon>
    </lineage>
</organism>
<dbReference type="HOGENOM" id="CLU_3312895_0_0_11"/>
<dbReference type="STRING" id="477641.MODMU_2526"/>
<dbReference type="AlphaFoldDB" id="I4EX42"/>
<keyword evidence="2" id="KW-1185">Reference proteome</keyword>
<evidence type="ECO:0000313" key="1">
    <source>
        <dbReference type="EMBL" id="CCH87955.1"/>
    </source>
</evidence>
<reference evidence="1 2" key="1">
    <citation type="journal article" date="2012" name="J. Bacteriol.">
        <title>Genome Sequence of Radiation-Resistant Modestobacter marinus Strain BC501, a Representative Actinobacterium That Thrives on Calcareous Stone Surfaces.</title>
        <authorList>
            <person name="Normand P."/>
            <person name="Gury J."/>
            <person name="Pujic P."/>
            <person name="Chouaia B."/>
            <person name="Crotti E."/>
            <person name="Brusetti L."/>
            <person name="Daffonchio D."/>
            <person name="Vacherie B."/>
            <person name="Barbe V."/>
            <person name="Medigue C."/>
            <person name="Calteau A."/>
            <person name="Ghodhbane-Gtari F."/>
            <person name="Essoussi I."/>
            <person name="Nouioui I."/>
            <person name="Abbassi-Ghozzi I."/>
            <person name="Gtari M."/>
        </authorList>
    </citation>
    <scope>NUCLEOTIDE SEQUENCE [LARGE SCALE GENOMIC DNA]</scope>
    <source>
        <strain evidence="2">BC 501</strain>
    </source>
</reference>
<protein>
    <submittedName>
        <fullName evidence="1">Uncharacterized protein</fullName>
    </submittedName>
</protein>
<dbReference type="EMBL" id="FO203431">
    <property type="protein sequence ID" value="CCH87955.1"/>
    <property type="molecule type" value="Genomic_DNA"/>
</dbReference>
<gene>
    <name evidence="1" type="ordered locus">MODMU_2526</name>
</gene>
<dbReference type="KEGG" id="mmar:MODMU_2526"/>
<evidence type="ECO:0000313" key="2">
    <source>
        <dbReference type="Proteomes" id="UP000006461"/>
    </source>
</evidence>